<evidence type="ECO:0000256" key="2">
    <source>
        <dbReference type="ARBA" id="ARBA00022695"/>
    </source>
</evidence>
<evidence type="ECO:0000313" key="4">
    <source>
        <dbReference type="EMBL" id="DAF93928.1"/>
    </source>
</evidence>
<dbReference type="PROSITE" id="PS51462">
    <property type="entry name" value="NUDIX"/>
    <property type="match status" value="1"/>
</dbReference>
<dbReference type="SUPFAM" id="SSF55811">
    <property type="entry name" value="Nudix"/>
    <property type="match status" value="1"/>
</dbReference>
<sequence length="379" mass="43488">MEKQVKKLAVFIGRFRPFHVGHQQVIDAAIMQADRTLVLVGSANRPRTVKNPWTAHEVAQMIEAVYPEAIEKGFLELETLNDHLHDNDFKWMAEVQRRVDFAKRALEMDALHSTGLVTEVEVVLIGHSKDQSSYYLKKFPQWGSIEVPGYTDKATNRELDATYIRDLLFGGGDYWDQGITDITELVHPEVRSWLKHWGWENKEVIDAINAEIKFSKQYLREHSYRGRDGMGLRYAPIMTTADSVIIQSGHVLLGRRKFNPGKGLWALPGGFAHAGETIFNTSCREAVEETRIQVSRDTMKLAFRFKQVFSDPNRGETRGRIVTHAYLYLLNDSEKLVEVKADDDFAEVKWVPLGLLDPAEMYSDHYWIIHKMLDSLPVD</sequence>
<protein>
    <submittedName>
        <fullName evidence="4">Bifunctional nicotinamide mononucleotide adenylyltransferase/ADP-ribose pyrophosphatase</fullName>
    </submittedName>
</protein>
<name>A0A8S5UHH0_9CAUD</name>
<dbReference type="SUPFAM" id="SSF52374">
    <property type="entry name" value="Nucleotidylyl transferase"/>
    <property type="match status" value="1"/>
</dbReference>
<feature type="domain" description="Nudix hydrolase" evidence="3">
    <location>
        <begin position="236"/>
        <end position="377"/>
    </location>
</feature>
<dbReference type="PANTHER" id="PTHR21342">
    <property type="entry name" value="PHOSPHOPANTETHEINE ADENYLYLTRANSFERASE"/>
    <property type="match status" value="1"/>
</dbReference>
<evidence type="ECO:0000259" key="3">
    <source>
        <dbReference type="PROSITE" id="PS51462"/>
    </source>
</evidence>
<dbReference type="InterPro" id="IPR014729">
    <property type="entry name" value="Rossmann-like_a/b/a_fold"/>
</dbReference>
<dbReference type="PANTHER" id="PTHR21342:SF0">
    <property type="entry name" value="BIFUNCTIONAL NMN ADENYLYLTRANSFERASE_NUDIX HYDROLASE"/>
    <property type="match status" value="1"/>
</dbReference>
<organism evidence="4">
    <name type="scientific">Myoviridae sp. ctu2j3</name>
    <dbReference type="NCBI Taxonomy" id="2825197"/>
    <lineage>
        <taxon>Viruses</taxon>
        <taxon>Duplodnaviria</taxon>
        <taxon>Heunggongvirae</taxon>
        <taxon>Uroviricota</taxon>
        <taxon>Caudoviricetes</taxon>
    </lineage>
</organism>
<dbReference type="Pfam" id="PF01467">
    <property type="entry name" value="CTP_transf_like"/>
    <property type="match status" value="1"/>
</dbReference>
<dbReference type="InterPro" id="IPR004821">
    <property type="entry name" value="Cyt_trans-like"/>
</dbReference>
<dbReference type="EMBL" id="BK016090">
    <property type="protein sequence ID" value="DAF93928.1"/>
    <property type="molecule type" value="Genomic_DNA"/>
</dbReference>
<dbReference type="InterPro" id="IPR015797">
    <property type="entry name" value="NUDIX_hydrolase-like_dom_sf"/>
</dbReference>
<dbReference type="GO" id="GO:0016779">
    <property type="term" value="F:nucleotidyltransferase activity"/>
    <property type="evidence" value="ECO:0007669"/>
    <property type="project" value="UniProtKB-KW"/>
</dbReference>
<dbReference type="Pfam" id="PF00293">
    <property type="entry name" value="NUDIX"/>
    <property type="match status" value="1"/>
</dbReference>
<dbReference type="NCBIfam" id="TIGR00125">
    <property type="entry name" value="cyt_tran_rel"/>
    <property type="match status" value="1"/>
</dbReference>
<dbReference type="Gene3D" id="3.90.79.10">
    <property type="entry name" value="Nucleoside Triphosphate Pyrophosphohydrolase"/>
    <property type="match status" value="1"/>
</dbReference>
<dbReference type="CDD" id="cd18873">
    <property type="entry name" value="NUDIX_NadM_like"/>
    <property type="match status" value="1"/>
</dbReference>
<keyword evidence="2 4" id="KW-0548">Nucleotidyltransferase</keyword>
<evidence type="ECO:0000256" key="1">
    <source>
        <dbReference type="ARBA" id="ARBA00022679"/>
    </source>
</evidence>
<keyword evidence="1" id="KW-0808">Transferase</keyword>
<proteinExistence type="predicted"/>
<dbReference type="EMBL" id="BK016090">
    <property type="protein sequence ID" value="DAF93917.1"/>
    <property type="molecule type" value="Genomic_DNA"/>
</dbReference>
<dbReference type="Gene3D" id="3.40.50.620">
    <property type="entry name" value="HUPs"/>
    <property type="match status" value="1"/>
</dbReference>
<dbReference type="InterPro" id="IPR000086">
    <property type="entry name" value="NUDIX_hydrolase_dom"/>
</dbReference>
<accession>A0A8S5UHH0</accession>
<reference evidence="4" key="1">
    <citation type="journal article" date="2021" name="Proc. Natl. Acad. Sci. U.S.A.">
        <title>A Catalog of Tens of Thousands of Viruses from Human Metagenomes Reveals Hidden Associations with Chronic Diseases.</title>
        <authorList>
            <person name="Tisza M.J."/>
            <person name="Buck C.B."/>
        </authorList>
    </citation>
    <scope>NUCLEOTIDE SEQUENCE</scope>
    <source>
        <strain evidence="4">Ctu2j3</strain>
    </source>
</reference>